<evidence type="ECO:0000313" key="3">
    <source>
        <dbReference type="Proteomes" id="UP001457282"/>
    </source>
</evidence>
<evidence type="ECO:0000313" key="2">
    <source>
        <dbReference type="EMBL" id="KAK9927242.1"/>
    </source>
</evidence>
<dbReference type="CDD" id="cd02440">
    <property type="entry name" value="AdoMet_MTases"/>
    <property type="match status" value="1"/>
</dbReference>
<dbReference type="Proteomes" id="UP001457282">
    <property type="component" value="Unassembled WGS sequence"/>
</dbReference>
<dbReference type="EMBL" id="JBEDUW010000005">
    <property type="protein sequence ID" value="KAK9927242.1"/>
    <property type="molecule type" value="Genomic_DNA"/>
</dbReference>
<sequence>MAGLVDKQEEVHSEARPIYPKEWYSKLAGLTPQHSLAWHVGMGNSQAALNLSEHYEQVIGSDISEAQLKHVAQHPRVRHIHTPTSISNDEMVNLIAGGHENSVDLVTVAEAVHLFDVPQFYSLVKRLLRKQGGIIVVWGYNQTVVSPDFDLLMKRYREKTRPYWNPNISYIFDGYRTLPFPFESVGLGREGEPMTFEIRQELSFQGLVRFLKSSTAVTRAKDQGVDLLSQEMIKEIQELWGGPDLVRSVTYKAFMLAGKI</sequence>
<dbReference type="GO" id="GO:0008757">
    <property type="term" value="F:S-adenosylmethionine-dependent methyltransferase activity"/>
    <property type="evidence" value="ECO:0007669"/>
    <property type="project" value="InterPro"/>
</dbReference>
<comment type="caution">
    <text evidence="2">The sequence shown here is derived from an EMBL/GenBank/DDBJ whole genome shotgun (WGS) entry which is preliminary data.</text>
</comment>
<keyword evidence="3" id="KW-1185">Reference proteome</keyword>
<dbReference type="AlphaFoldDB" id="A0AAW1WV29"/>
<organism evidence="2 3">
    <name type="scientific">Rubus argutus</name>
    <name type="common">Southern blackberry</name>
    <dbReference type="NCBI Taxonomy" id="59490"/>
    <lineage>
        <taxon>Eukaryota</taxon>
        <taxon>Viridiplantae</taxon>
        <taxon>Streptophyta</taxon>
        <taxon>Embryophyta</taxon>
        <taxon>Tracheophyta</taxon>
        <taxon>Spermatophyta</taxon>
        <taxon>Magnoliopsida</taxon>
        <taxon>eudicotyledons</taxon>
        <taxon>Gunneridae</taxon>
        <taxon>Pentapetalae</taxon>
        <taxon>rosids</taxon>
        <taxon>fabids</taxon>
        <taxon>Rosales</taxon>
        <taxon>Rosaceae</taxon>
        <taxon>Rosoideae</taxon>
        <taxon>Rosoideae incertae sedis</taxon>
        <taxon>Rubus</taxon>
    </lineage>
</organism>
<gene>
    <name evidence="2" type="ORF">M0R45_024435</name>
</gene>
<accession>A0AAW1WV29</accession>
<feature type="domain" description="Methyltransferase type 11" evidence="1">
    <location>
        <begin position="39"/>
        <end position="135"/>
    </location>
</feature>
<dbReference type="SUPFAM" id="SSF53335">
    <property type="entry name" value="S-adenosyl-L-methionine-dependent methyltransferases"/>
    <property type="match status" value="1"/>
</dbReference>
<reference evidence="2 3" key="1">
    <citation type="journal article" date="2023" name="G3 (Bethesda)">
        <title>A chromosome-length genome assembly and annotation of blackberry (Rubus argutus, cv. 'Hillquist').</title>
        <authorList>
            <person name="Bruna T."/>
            <person name="Aryal R."/>
            <person name="Dudchenko O."/>
            <person name="Sargent D.J."/>
            <person name="Mead D."/>
            <person name="Buti M."/>
            <person name="Cavallini A."/>
            <person name="Hytonen T."/>
            <person name="Andres J."/>
            <person name="Pham M."/>
            <person name="Weisz D."/>
            <person name="Mascagni F."/>
            <person name="Usai G."/>
            <person name="Natali L."/>
            <person name="Bassil N."/>
            <person name="Fernandez G.E."/>
            <person name="Lomsadze A."/>
            <person name="Armour M."/>
            <person name="Olukolu B."/>
            <person name="Poorten T."/>
            <person name="Britton C."/>
            <person name="Davik J."/>
            <person name="Ashrafi H."/>
            <person name="Aiden E.L."/>
            <person name="Borodovsky M."/>
            <person name="Worthington M."/>
        </authorList>
    </citation>
    <scope>NUCLEOTIDE SEQUENCE [LARGE SCALE GENOMIC DNA]</scope>
    <source>
        <strain evidence="2">PI 553951</strain>
    </source>
</reference>
<dbReference type="InterPro" id="IPR029063">
    <property type="entry name" value="SAM-dependent_MTases_sf"/>
</dbReference>
<dbReference type="InterPro" id="IPR013216">
    <property type="entry name" value="Methyltransf_11"/>
</dbReference>
<dbReference type="PANTHER" id="PTHR44575:SF7">
    <property type="entry name" value="METHYLTRANSFERASE TYPE 11 DOMAIN-CONTAINING PROTEIN"/>
    <property type="match status" value="1"/>
</dbReference>
<dbReference type="Pfam" id="PF08241">
    <property type="entry name" value="Methyltransf_11"/>
    <property type="match status" value="1"/>
</dbReference>
<evidence type="ECO:0000259" key="1">
    <source>
        <dbReference type="Pfam" id="PF08241"/>
    </source>
</evidence>
<protein>
    <recommendedName>
        <fullName evidence="1">Methyltransferase type 11 domain-containing protein</fullName>
    </recommendedName>
</protein>
<dbReference type="Gene3D" id="3.40.50.150">
    <property type="entry name" value="Vaccinia Virus protein VP39"/>
    <property type="match status" value="1"/>
</dbReference>
<proteinExistence type="predicted"/>
<name>A0AAW1WV29_RUBAR</name>
<dbReference type="PANTHER" id="PTHR44575">
    <property type="entry name" value="OS01G0589200 PROTEIN"/>
    <property type="match status" value="1"/>
</dbReference>